<dbReference type="PROSITE" id="PS50217">
    <property type="entry name" value="BZIP"/>
    <property type="match status" value="1"/>
</dbReference>
<dbReference type="SUPFAM" id="SSF57959">
    <property type="entry name" value="Leucine zipper domain"/>
    <property type="match status" value="1"/>
</dbReference>
<dbReference type="AlphaFoldDB" id="A0A7R9A029"/>
<feature type="domain" description="BZIP" evidence="9">
    <location>
        <begin position="336"/>
        <end position="399"/>
    </location>
</feature>
<keyword evidence="3" id="KW-0238">DNA-binding</keyword>
<keyword evidence="5" id="KW-0804">Transcription</keyword>
<evidence type="ECO:0000313" key="10">
    <source>
        <dbReference type="EMBL" id="CAD7243206.1"/>
    </source>
</evidence>
<dbReference type="GO" id="GO:0035497">
    <property type="term" value="F:cAMP response element binding"/>
    <property type="evidence" value="ECO:0007669"/>
    <property type="project" value="TreeGrafter"/>
</dbReference>
<feature type="coiled-coil region" evidence="7">
    <location>
        <begin position="354"/>
        <end position="409"/>
    </location>
</feature>
<evidence type="ECO:0000256" key="7">
    <source>
        <dbReference type="SAM" id="Coils"/>
    </source>
</evidence>
<keyword evidence="7" id="KW-0175">Coiled coil</keyword>
<keyword evidence="11" id="KW-1185">Reference proteome</keyword>
<evidence type="ECO:0000256" key="1">
    <source>
        <dbReference type="ARBA" id="ARBA00004123"/>
    </source>
</evidence>
<feature type="region of interest" description="Disordered" evidence="8">
    <location>
        <begin position="418"/>
        <end position="468"/>
    </location>
</feature>
<evidence type="ECO:0000256" key="6">
    <source>
        <dbReference type="ARBA" id="ARBA00023242"/>
    </source>
</evidence>
<evidence type="ECO:0000256" key="8">
    <source>
        <dbReference type="SAM" id="MobiDB-lite"/>
    </source>
</evidence>
<dbReference type="PANTHER" id="PTHR46004:SF3">
    <property type="entry name" value="CYCLIC AMP RESPONSE ELEMENT-BINDING PROTEIN A"/>
    <property type="match status" value="1"/>
</dbReference>
<feature type="region of interest" description="Disordered" evidence="8">
    <location>
        <begin position="119"/>
        <end position="165"/>
    </location>
</feature>
<evidence type="ECO:0000256" key="2">
    <source>
        <dbReference type="ARBA" id="ARBA00023015"/>
    </source>
</evidence>
<comment type="subcellular location">
    <subcellularLocation>
        <location evidence="1">Nucleus</location>
    </subcellularLocation>
</comment>
<dbReference type="InterPro" id="IPR004827">
    <property type="entry name" value="bZIP"/>
</dbReference>
<dbReference type="InterPro" id="IPR046347">
    <property type="entry name" value="bZIP_sf"/>
</dbReference>
<dbReference type="PANTHER" id="PTHR46004">
    <property type="entry name" value="CYCLIC AMP RESPONSE ELEMENT-BINDING PROTEIN A"/>
    <property type="match status" value="1"/>
</dbReference>
<keyword evidence="4" id="KW-0010">Activator</keyword>
<proteinExistence type="predicted"/>
<evidence type="ECO:0000256" key="3">
    <source>
        <dbReference type="ARBA" id="ARBA00023125"/>
    </source>
</evidence>
<evidence type="ECO:0000259" key="9">
    <source>
        <dbReference type="PROSITE" id="PS50217"/>
    </source>
</evidence>
<dbReference type="PROSITE" id="PS00036">
    <property type="entry name" value="BZIP_BASIC"/>
    <property type="match status" value="1"/>
</dbReference>
<accession>A0A7R9A029</accession>
<dbReference type="GO" id="GO:0005634">
    <property type="term" value="C:nucleus"/>
    <property type="evidence" value="ECO:0007669"/>
    <property type="project" value="UniProtKB-SubCell"/>
</dbReference>
<sequence length="468" mass="51226">MNPGADSCCESGHLPSSLGVELGGGGGNGGIEVDWCTLGDPATPEVVLNDRMMTEAAPPIKQEHSYSLGVGTHHHHHHTPEIFISGTEDRRFPSIDVESMDMESECFPTIPMTSMKVKEEVGTGEGDGEGESESFNSPSPSPTCTPTQASPFYHSPPSPKKFQGTSVLKNHHQQPQQPPTIVLTTSRGRMSLGHSSLILPQLNIKVENPGENRMLRLQYAPDPPVVAYERLGREFESNPSTSTFPITIPLLVFHVHLFLSSPFPFFPPVVLFLVVDHTTAHPDVPHQPPTEEFLFLEKQKGGSGVLMLTEEEKRTLLAEGYPIPTRLPLSKAEEKSLKKIRRKIKNKISAQESRRKKKEYMDALEKRVESLASENLDYRHRMESLASANASLTEQLEGLQQLLQDLQDKDKITKSTATQTSLSSSSTSCSLSSISISSPSASSSASMLSGVRLNPPLTRRASAMKVST</sequence>
<organism evidence="10">
    <name type="scientific">Darwinula stevensoni</name>
    <dbReference type="NCBI Taxonomy" id="69355"/>
    <lineage>
        <taxon>Eukaryota</taxon>
        <taxon>Metazoa</taxon>
        <taxon>Ecdysozoa</taxon>
        <taxon>Arthropoda</taxon>
        <taxon>Crustacea</taxon>
        <taxon>Oligostraca</taxon>
        <taxon>Ostracoda</taxon>
        <taxon>Podocopa</taxon>
        <taxon>Podocopida</taxon>
        <taxon>Darwinulocopina</taxon>
        <taxon>Darwinuloidea</taxon>
        <taxon>Darwinulidae</taxon>
        <taxon>Darwinula</taxon>
    </lineage>
</organism>
<evidence type="ECO:0000256" key="5">
    <source>
        <dbReference type="ARBA" id="ARBA00023163"/>
    </source>
</evidence>
<gene>
    <name evidence="10" type="ORF">DSTB1V02_LOCUS3137</name>
</gene>
<dbReference type="FunFam" id="1.20.5.170:FF:000054">
    <property type="entry name" value="Cyclic AMP-responsive element-binding protein 3-like 2"/>
    <property type="match status" value="1"/>
</dbReference>
<feature type="compositionally biased region" description="Low complexity" evidence="8">
    <location>
        <begin position="418"/>
        <end position="449"/>
    </location>
</feature>
<keyword evidence="6" id="KW-0539">Nucleus</keyword>
<protein>
    <recommendedName>
        <fullName evidence="9">BZIP domain-containing protein</fullName>
    </recommendedName>
</protein>
<dbReference type="Proteomes" id="UP000677054">
    <property type="component" value="Unassembled WGS sequence"/>
</dbReference>
<reference evidence="10" key="1">
    <citation type="submission" date="2020-11" db="EMBL/GenBank/DDBJ databases">
        <authorList>
            <person name="Tran Van P."/>
        </authorList>
    </citation>
    <scope>NUCLEOTIDE SEQUENCE</scope>
</reference>
<evidence type="ECO:0000256" key="4">
    <source>
        <dbReference type="ARBA" id="ARBA00023159"/>
    </source>
</evidence>
<dbReference type="SMART" id="SM00338">
    <property type="entry name" value="BRLZ"/>
    <property type="match status" value="1"/>
</dbReference>
<dbReference type="EMBL" id="CAJPEV010000386">
    <property type="protein sequence ID" value="CAG0884725.1"/>
    <property type="molecule type" value="Genomic_DNA"/>
</dbReference>
<name>A0A7R9A029_9CRUS</name>
<dbReference type="EMBL" id="LR899903">
    <property type="protein sequence ID" value="CAD7243206.1"/>
    <property type="molecule type" value="Genomic_DNA"/>
</dbReference>
<keyword evidence="2" id="KW-0805">Transcription regulation</keyword>
<evidence type="ECO:0000313" key="11">
    <source>
        <dbReference type="Proteomes" id="UP000677054"/>
    </source>
</evidence>
<feature type="compositionally biased region" description="Low complexity" evidence="8">
    <location>
        <begin position="133"/>
        <end position="151"/>
    </location>
</feature>
<dbReference type="Gene3D" id="1.20.5.170">
    <property type="match status" value="1"/>
</dbReference>
<dbReference type="OrthoDB" id="674948at2759"/>
<dbReference type="GO" id="GO:0000981">
    <property type="term" value="F:DNA-binding transcription factor activity, RNA polymerase II-specific"/>
    <property type="evidence" value="ECO:0007669"/>
    <property type="project" value="TreeGrafter"/>
</dbReference>
<dbReference type="Pfam" id="PF00170">
    <property type="entry name" value="bZIP_1"/>
    <property type="match status" value="1"/>
</dbReference>